<evidence type="ECO:0000313" key="2">
    <source>
        <dbReference type="Proteomes" id="UP001054252"/>
    </source>
</evidence>
<protein>
    <submittedName>
        <fullName evidence="1">Uncharacterized protein</fullName>
    </submittedName>
</protein>
<accession>A0AAV5KDB4</accession>
<dbReference type="Proteomes" id="UP001054252">
    <property type="component" value="Unassembled WGS sequence"/>
</dbReference>
<keyword evidence="2" id="KW-1185">Reference proteome</keyword>
<evidence type="ECO:0000313" key="1">
    <source>
        <dbReference type="EMBL" id="GKV22592.1"/>
    </source>
</evidence>
<dbReference type="EMBL" id="BPVZ01000060">
    <property type="protein sequence ID" value="GKV22592.1"/>
    <property type="molecule type" value="Genomic_DNA"/>
</dbReference>
<gene>
    <name evidence="1" type="ORF">SLEP1_g32450</name>
</gene>
<organism evidence="1 2">
    <name type="scientific">Rubroshorea leprosula</name>
    <dbReference type="NCBI Taxonomy" id="152421"/>
    <lineage>
        <taxon>Eukaryota</taxon>
        <taxon>Viridiplantae</taxon>
        <taxon>Streptophyta</taxon>
        <taxon>Embryophyta</taxon>
        <taxon>Tracheophyta</taxon>
        <taxon>Spermatophyta</taxon>
        <taxon>Magnoliopsida</taxon>
        <taxon>eudicotyledons</taxon>
        <taxon>Gunneridae</taxon>
        <taxon>Pentapetalae</taxon>
        <taxon>rosids</taxon>
        <taxon>malvids</taxon>
        <taxon>Malvales</taxon>
        <taxon>Dipterocarpaceae</taxon>
        <taxon>Rubroshorea</taxon>
    </lineage>
</organism>
<name>A0AAV5KDB4_9ROSI</name>
<dbReference type="AlphaFoldDB" id="A0AAV5KDB4"/>
<reference evidence="1 2" key="1">
    <citation type="journal article" date="2021" name="Commun. Biol.">
        <title>The genome of Shorea leprosula (Dipterocarpaceae) highlights the ecological relevance of drought in aseasonal tropical rainforests.</title>
        <authorList>
            <person name="Ng K.K.S."/>
            <person name="Kobayashi M.J."/>
            <person name="Fawcett J.A."/>
            <person name="Hatakeyama M."/>
            <person name="Paape T."/>
            <person name="Ng C.H."/>
            <person name="Ang C.C."/>
            <person name="Tnah L.H."/>
            <person name="Lee C.T."/>
            <person name="Nishiyama T."/>
            <person name="Sese J."/>
            <person name="O'Brien M.J."/>
            <person name="Copetti D."/>
            <person name="Mohd Noor M.I."/>
            <person name="Ong R.C."/>
            <person name="Putra M."/>
            <person name="Sireger I.Z."/>
            <person name="Indrioko S."/>
            <person name="Kosugi Y."/>
            <person name="Izuno A."/>
            <person name="Isagi Y."/>
            <person name="Lee S.L."/>
            <person name="Shimizu K.K."/>
        </authorList>
    </citation>
    <scope>NUCLEOTIDE SEQUENCE [LARGE SCALE GENOMIC DNA]</scope>
    <source>
        <strain evidence="1">214</strain>
    </source>
</reference>
<comment type="caution">
    <text evidence="1">The sequence shown here is derived from an EMBL/GenBank/DDBJ whole genome shotgun (WGS) entry which is preliminary data.</text>
</comment>
<proteinExistence type="predicted"/>
<sequence length="157" mass="17608">MSVADLKPSKGQGWHFNWRHEPFGRELDEYKRLEDTLKPVNIHDTKPDNFNWIHCPSGYSAKSAYQILENPTTCLQGSICSLIWNPLVPSKRTQITSLPNADNLKNYGAKYVTGGVSFLFPRIMPLPCSTSLVRCRSPRKQEGAGTSQSQQLLGPFG</sequence>